<name>A0A9P3PI94_LYOSH</name>
<protein>
    <submittedName>
        <fullName evidence="1">Uncharacterized protein</fullName>
    </submittedName>
</protein>
<dbReference type="EMBL" id="BRPK01000003">
    <property type="protein sequence ID" value="GLB35867.1"/>
    <property type="molecule type" value="Genomic_DNA"/>
</dbReference>
<evidence type="ECO:0000313" key="2">
    <source>
        <dbReference type="Proteomes" id="UP001063166"/>
    </source>
</evidence>
<evidence type="ECO:0000313" key="1">
    <source>
        <dbReference type="EMBL" id="GLB35867.1"/>
    </source>
</evidence>
<dbReference type="AlphaFoldDB" id="A0A9P3PI94"/>
<comment type="caution">
    <text evidence="1">The sequence shown here is derived from an EMBL/GenBank/DDBJ whole genome shotgun (WGS) entry which is preliminary data.</text>
</comment>
<dbReference type="Proteomes" id="UP001063166">
    <property type="component" value="Unassembled WGS sequence"/>
</dbReference>
<keyword evidence="2" id="KW-1185">Reference proteome</keyword>
<sequence>MARDTYLIVYKSPLFAAHWSLFIPFKSSSQPDKGVGKIIHAVGSLAEGFTVEFKRHYRPAMDSRSKTFVALGPVAEEYFKDAGDLDAAETVDVSPIDDLERRAMLVPPPGKSLHSASVGGTKTRINVQNCQTWMAQYIDLLVREGVYPDAALVAVKAAPKN</sequence>
<organism evidence="1 2">
    <name type="scientific">Lyophyllum shimeji</name>
    <name type="common">Hon-shimeji</name>
    <name type="synonym">Tricholoma shimeji</name>
    <dbReference type="NCBI Taxonomy" id="47721"/>
    <lineage>
        <taxon>Eukaryota</taxon>
        <taxon>Fungi</taxon>
        <taxon>Dikarya</taxon>
        <taxon>Basidiomycota</taxon>
        <taxon>Agaricomycotina</taxon>
        <taxon>Agaricomycetes</taxon>
        <taxon>Agaricomycetidae</taxon>
        <taxon>Agaricales</taxon>
        <taxon>Tricholomatineae</taxon>
        <taxon>Lyophyllaceae</taxon>
        <taxon>Lyophyllum</taxon>
    </lineage>
</organism>
<proteinExistence type="predicted"/>
<gene>
    <name evidence="1" type="ORF">LshimejAT787_0301550</name>
</gene>
<dbReference type="OrthoDB" id="2999773at2759"/>
<dbReference type="Pfam" id="PF20174">
    <property type="entry name" value="DUF6540"/>
    <property type="match status" value="1"/>
</dbReference>
<accession>A0A9P3PI94</accession>
<dbReference type="InterPro" id="IPR046670">
    <property type="entry name" value="DUF6540"/>
</dbReference>
<reference evidence="1" key="1">
    <citation type="submission" date="2022-07" db="EMBL/GenBank/DDBJ databases">
        <title>The genome of Lyophyllum shimeji provides insight into the initial evolution of ectomycorrhizal fungal genome.</title>
        <authorList>
            <person name="Kobayashi Y."/>
            <person name="Shibata T."/>
            <person name="Hirakawa H."/>
            <person name="Shigenobu S."/>
            <person name="Nishiyama T."/>
            <person name="Yamada A."/>
            <person name="Hasebe M."/>
            <person name="Kawaguchi M."/>
        </authorList>
    </citation>
    <scope>NUCLEOTIDE SEQUENCE</scope>
    <source>
        <strain evidence="1">AT787</strain>
    </source>
</reference>